<dbReference type="AlphaFoldDB" id="A0A2B4R690"/>
<dbReference type="OrthoDB" id="5981061at2759"/>
<feature type="region of interest" description="Disordered" evidence="1">
    <location>
        <begin position="609"/>
        <end position="651"/>
    </location>
</feature>
<feature type="region of interest" description="Disordered" evidence="1">
    <location>
        <begin position="1"/>
        <end position="63"/>
    </location>
</feature>
<evidence type="ECO:0000313" key="2">
    <source>
        <dbReference type="EMBL" id="PFX13864.1"/>
    </source>
</evidence>
<dbReference type="Proteomes" id="UP000225706">
    <property type="component" value="Unassembled WGS sequence"/>
</dbReference>
<name>A0A2B4R690_STYPI</name>
<feature type="compositionally biased region" description="Low complexity" evidence="1">
    <location>
        <begin position="769"/>
        <end position="790"/>
    </location>
</feature>
<dbReference type="EMBL" id="LSMT01000881">
    <property type="protein sequence ID" value="PFX13864.1"/>
    <property type="molecule type" value="Genomic_DNA"/>
</dbReference>
<feature type="region of interest" description="Disordered" evidence="1">
    <location>
        <begin position="504"/>
        <end position="544"/>
    </location>
</feature>
<protein>
    <submittedName>
        <fullName evidence="2">Uncharacterized protein</fullName>
    </submittedName>
</protein>
<comment type="caution">
    <text evidence="2">The sequence shown here is derived from an EMBL/GenBank/DDBJ whole genome shotgun (WGS) entry which is preliminary data.</text>
</comment>
<feature type="compositionally biased region" description="Polar residues" evidence="1">
    <location>
        <begin position="264"/>
        <end position="280"/>
    </location>
</feature>
<dbReference type="STRING" id="50429.A0A2B4R690"/>
<feature type="compositionally biased region" description="Basic and acidic residues" evidence="1">
    <location>
        <begin position="50"/>
        <end position="63"/>
    </location>
</feature>
<accession>A0A2B4R690</accession>
<sequence length="813" mass="84168">MDTEHNQNDSASRKRKEAAGERDATKTSDDKSESTSKKTKESEPMTDNEEDKRRKTEYLKEDVSPLLKPLAKKVQKRFTVPRFASKDDSRRRVAPVYCASNEESEMPQRRIVSRKINQEQIKIDRKLAWERVNELLGGNDDDDEDEVKEKEKSDTTTVSSAEATSTSASLFKVPTAGVVTRRGTITTTTAQSLITPVPSLGDPRRTTGNQGVPSSSVSSSNPTVHSNASATQSQSSTLPALPSSQQRPGVDLFSKSSKIVGPSTAFTGQGLKNPSTLQGKTGTTSSSIAAAQSQANPAQTSTVTTGQVSSGFQLSSSSPFGASPFAKLASTNPPTLDTNIITSQKAGFSFSTVPSSNVSGMPLSTATTNSNVQAGFNFSASNSTQTVSGQKSTQNTQVTTSLNSSTSFFLGKNTSKTREALANGNITAASQSPFQTLPKTTQSSSVLTAIPSTNVFGQSAVAPQNSLASTIQNRGTFGVGNMQSVTGQQGQTSFVSSFSGSGFGAKPLQNAPQASNSTNSKQSPLTQNTFGAPSNQNASQSAFRANPAHSAFGAPQQNQHVTPSAFGAQNANSSLNATQKTSQSGFGTQPLQNAFGSQQKTTQNLFGNQANQNVFGPKPNQSGTQNAFGTQSTQFSFGGQPNQNTTQSAFGAASNQKSFTFAANTSQNASSSPFGGFGDKAGTQNAFGTAPSQNAAASSGGFSFNSNATANNPTSGGFNFIGAANKTGGFQFGSSVSSNSFGQFGQATAPSAVPATPAPSGGFNFAPVGTSASPFAAPTPAPAFGASSTPQGGGSNLTARSRVRLAARRRGKK</sequence>
<feature type="compositionally biased region" description="Basic residues" evidence="1">
    <location>
        <begin position="801"/>
        <end position="813"/>
    </location>
</feature>
<evidence type="ECO:0000256" key="1">
    <source>
        <dbReference type="SAM" id="MobiDB-lite"/>
    </source>
</evidence>
<feature type="region of interest" description="Disordered" evidence="1">
    <location>
        <begin position="550"/>
        <end position="569"/>
    </location>
</feature>
<feature type="region of interest" description="Disordered" evidence="1">
    <location>
        <begin position="189"/>
        <end position="304"/>
    </location>
</feature>
<feature type="compositionally biased region" description="Low complexity" evidence="1">
    <location>
        <begin position="212"/>
        <end position="237"/>
    </location>
</feature>
<keyword evidence="3" id="KW-1185">Reference proteome</keyword>
<feature type="compositionally biased region" description="Polar residues" evidence="1">
    <location>
        <begin position="555"/>
        <end position="569"/>
    </location>
</feature>
<evidence type="ECO:0000313" key="3">
    <source>
        <dbReference type="Proteomes" id="UP000225706"/>
    </source>
</evidence>
<feature type="region of interest" description="Disordered" evidence="1">
    <location>
        <begin position="746"/>
        <end position="813"/>
    </location>
</feature>
<proteinExistence type="predicted"/>
<feature type="compositionally biased region" description="Low complexity" evidence="1">
    <location>
        <begin position="747"/>
        <end position="760"/>
    </location>
</feature>
<feature type="compositionally biased region" description="Low complexity" evidence="1">
    <location>
        <begin position="155"/>
        <end position="167"/>
    </location>
</feature>
<feature type="compositionally biased region" description="Polar residues" evidence="1">
    <location>
        <begin position="510"/>
        <end position="543"/>
    </location>
</feature>
<organism evidence="2 3">
    <name type="scientific">Stylophora pistillata</name>
    <name type="common">Smooth cauliflower coral</name>
    <dbReference type="NCBI Taxonomy" id="50429"/>
    <lineage>
        <taxon>Eukaryota</taxon>
        <taxon>Metazoa</taxon>
        <taxon>Cnidaria</taxon>
        <taxon>Anthozoa</taxon>
        <taxon>Hexacorallia</taxon>
        <taxon>Scleractinia</taxon>
        <taxon>Astrocoeniina</taxon>
        <taxon>Pocilloporidae</taxon>
        <taxon>Stylophora</taxon>
    </lineage>
</organism>
<feature type="region of interest" description="Disordered" evidence="1">
    <location>
        <begin position="136"/>
        <end position="167"/>
    </location>
</feature>
<gene>
    <name evidence="2" type="ORF">AWC38_SpisGene22018</name>
</gene>
<feature type="compositionally biased region" description="Basic and acidic residues" evidence="1">
    <location>
        <begin position="17"/>
        <end position="43"/>
    </location>
</feature>
<reference evidence="3" key="1">
    <citation type="journal article" date="2017" name="bioRxiv">
        <title>Comparative analysis of the genomes of Stylophora pistillata and Acropora digitifera provides evidence for extensive differences between species of corals.</title>
        <authorList>
            <person name="Voolstra C.R."/>
            <person name="Li Y."/>
            <person name="Liew Y.J."/>
            <person name="Baumgarten S."/>
            <person name="Zoccola D."/>
            <person name="Flot J.-F."/>
            <person name="Tambutte S."/>
            <person name="Allemand D."/>
            <person name="Aranda M."/>
        </authorList>
    </citation>
    <scope>NUCLEOTIDE SEQUENCE [LARGE SCALE GENOMIC DNA]</scope>
</reference>
<feature type="compositionally biased region" description="Low complexity" evidence="1">
    <location>
        <begin position="281"/>
        <end position="304"/>
    </location>
</feature>